<accession>A0ABD3H3N1</accession>
<dbReference type="EMBL" id="JBJQOH010000006">
    <property type="protein sequence ID" value="KAL3685154.1"/>
    <property type="molecule type" value="Genomic_DNA"/>
</dbReference>
<evidence type="ECO:0000313" key="2">
    <source>
        <dbReference type="Proteomes" id="UP001633002"/>
    </source>
</evidence>
<dbReference type="Proteomes" id="UP001633002">
    <property type="component" value="Unassembled WGS sequence"/>
</dbReference>
<comment type="caution">
    <text evidence="1">The sequence shown here is derived from an EMBL/GenBank/DDBJ whole genome shotgun (WGS) entry which is preliminary data.</text>
</comment>
<protein>
    <submittedName>
        <fullName evidence="1">Uncharacterized protein</fullName>
    </submittedName>
</protein>
<keyword evidence="2" id="KW-1185">Reference proteome</keyword>
<evidence type="ECO:0000313" key="1">
    <source>
        <dbReference type="EMBL" id="KAL3685154.1"/>
    </source>
</evidence>
<dbReference type="AlphaFoldDB" id="A0ABD3H3N1"/>
<name>A0ABD3H3N1_9MARC</name>
<gene>
    <name evidence="1" type="ORF">R1sor_003176</name>
</gene>
<organism evidence="1 2">
    <name type="scientific">Riccia sorocarpa</name>
    <dbReference type="NCBI Taxonomy" id="122646"/>
    <lineage>
        <taxon>Eukaryota</taxon>
        <taxon>Viridiplantae</taxon>
        <taxon>Streptophyta</taxon>
        <taxon>Embryophyta</taxon>
        <taxon>Marchantiophyta</taxon>
        <taxon>Marchantiopsida</taxon>
        <taxon>Marchantiidae</taxon>
        <taxon>Marchantiales</taxon>
        <taxon>Ricciaceae</taxon>
        <taxon>Riccia</taxon>
    </lineage>
</organism>
<sequence length="171" mass="19420">MEFNSTEADMHVLESQLQGGTGGTENFRFDVRMLHSEGQFPPLQPVPEALAMDYTRNEGGPNVVTNDVDPENIPPGGATYRKKYLLDIYSRIRLHELPGERKVKKQNTPEPMWSKIQIDEILHTMENTPTRVRVIEWAKVRLKRELGLEIIQNHGALQKTFPGLPSICCSP</sequence>
<proteinExistence type="predicted"/>
<reference evidence="1 2" key="1">
    <citation type="submission" date="2024-09" db="EMBL/GenBank/DDBJ databases">
        <title>Chromosome-scale assembly of Riccia sorocarpa.</title>
        <authorList>
            <person name="Paukszto L."/>
        </authorList>
    </citation>
    <scope>NUCLEOTIDE SEQUENCE [LARGE SCALE GENOMIC DNA]</scope>
    <source>
        <strain evidence="1">LP-2024</strain>
        <tissue evidence="1">Aerial parts of the thallus</tissue>
    </source>
</reference>